<feature type="transmembrane region" description="Helical" evidence="1">
    <location>
        <begin position="6"/>
        <end position="27"/>
    </location>
</feature>
<evidence type="ECO:0000259" key="2">
    <source>
        <dbReference type="Pfam" id="PF07885"/>
    </source>
</evidence>
<dbReference type="EMBL" id="AYLO01000102">
    <property type="protein sequence ID" value="ESS71336.1"/>
    <property type="molecule type" value="Genomic_DNA"/>
</dbReference>
<dbReference type="AlphaFoldDB" id="V5DVA1"/>
<reference evidence="3 4" key="1">
    <citation type="journal article" date="2013" name="Genome Announc.">
        <title>Draft Genome Sequence of the Methanotrophic Gammaproteobacterium Methyloglobulus morosus DSM 22980 Strain KoM1.</title>
        <authorList>
            <person name="Poehlein A."/>
            <person name="Deutzmann J.S."/>
            <person name="Daniel R."/>
            <person name="Simeonova D.D."/>
        </authorList>
    </citation>
    <scope>NUCLEOTIDE SEQUENCE [LARGE SCALE GENOMIC DNA]</scope>
    <source>
        <strain evidence="3 4">KoM1</strain>
    </source>
</reference>
<protein>
    <submittedName>
        <fullName evidence="3">Ion transport 2 domain-containing protein</fullName>
    </submittedName>
</protein>
<feature type="domain" description="Potassium channel" evidence="2">
    <location>
        <begin position="54"/>
        <end position="130"/>
    </location>
</feature>
<organism evidence="3 4">
    <name type="scientific">Methyloglobulus morosus KoM1</name>
    <dbReference type="NCBI Taxonomy" id="1116472"/>
    <lineage>
        <taxon>Bacteria</taxon>
        <taxon>Pseudomonadati</taxon>
        <taxon>Pseudomonadota</taxon>
        <taxon>Gammaproteobacteria</taxon>
        <taxon>Methylococcales</taxon>
        <taxon>Methylococcaceae</taxon>
        <taxon>Methyloglobulus</taxon>
    </lineage>
</organism>
<dbReference type="STRING" id="1116472.MGMO_107c00120"/>
<accession>V5DVA1</accession>
<feature type="transmembrane region" description="Helical" evidence="1">
    <location>
        <begin position="110"/>
        <end position="132"/>
    </location>
</feature>
<dbReference type="Pfam" id="PF07885">
    <property type="entry name" value="Ion_trans_2"/>
    <property type="match status" value="1"/>
</dbReference>
<dbReference type="OrthoDB" id="9813518at2"/>
<dbReference type="Proteomes" id="UP000017842">
    <property type="component" value="Unassembled WGS sequence"/>
</dbReference>
<sequence>MFLTFIINSILVSIAVLIHYEALKILSEVIPKLKVEHRLRVLFGFFGALLAHIIEIWMFAFAYYFKIRSGYFGTLIGNSENSLMDCSYYSFTNYTSLGIGDIEPTGDLRFLTGLEALTGLLLIAWTASFMYLEMQKLWKDK</sequence>
<evidence type="ECO:0000256" key="1">
    <source>
        <dbReference type="SAM" id="Phobius"/>
    </source>
</evidence>
<dbReference type="InterPro" id="IPR013099">
    <property type="entry name" value="K_chnl_dom"/>
</dbReference>
<evidence type="ECO:0000313" key="3">
    <source>
        <dbReference type="EMBL" id="ESS71336.1"/>
    </source>
</evidence>
<keyword evidence="1" id="KW-0472">Membrane</keyword>
<gene>
    <name evidence="3" type="ORF">MGMO_107c00120</name>
</gene>
<keyword evidence="1" id="KW-0812">Transmembrane</keyword>
<dbReference type="RefSeq" id="WP_023495612.1">
    <property type="nucleotide sequence ID" value="NZ_AYLO01000102.1"/>
</dbReference>
<keyword evidence="1" id="KW-1133">Transmembrane helix</keyword>
<dbReference type="SUPFAM" id="SSF81324">
    <property type="entry name" value="Voltage-gated potassium channels"/>
    <property type="match status" value="1"/>
</dbReference>
<evidence type="ECO:0000313" key="4">
    <source>
        <dbReference type="Proteomes" id="UP000017842"/>
    </source>
</evidence>
<dbReference type="Gene3D" id="1.10.287.70">
    <property type="match status" value="1"/>
</dbReference>
<keyword evidence="4" id="KW-1185">Reference proteome</keyword>
<proteinExistence type="predicted"/>
<name>V5DVA1_9GAMM</name>
<feature type="transmembrane region" description="Helical" evidence="1">
    <location>
        <begin position="39"/>
        <end position="65"/>
    </location>
</feature>
<dbReference type="eggNOG" id="ENOG5031669">
    <property type="taxonomic scope" value="Bacteria"/>
</dbReference>
<comment type="caution">
    <text evidence="3">The sequence shown here is derived from an EMBL/GenBank/DDBJ whole genome shotgun (WGS) entry which is preliminary data.</text>
</comment>